<dbReference type="Gene3D" id="1.10.10.60">
    <property type="entry name" value="Homeodomain-like"/>
    <property type="match status" value="1"/>
</dbReference>
<dbReference type="EMBL" id="JAJNAY010000002">
    <property type="protein sequence ID" value="MCD1118939.1"/>
    <property type="molecule type" value="Genomic_DNA"/>
</dbReference>
<dbReference type="Proteomes" id="UP001108025">
    <property type="component" value="Unassembled WGS sequence"/>
</dbReference>
<evidence type="ECO:0000256" key="1">
    <source>
        <dbReference type="ARBA" id="ARBA00023015"/>
    </source>
</evidence>
<keyword evidence="3" id="KW-0804">Transcription</keyword>
<dbReference type="PROSITE" id="PS01124">
    <property type="entry name" value="HTH_ARAC_FAMILY_2"/>
    <property type="match status" value="1"/>
</dbReference>
<dbReference type="SMART" id="SM00342">
    <property type="entry name" value="HTH_ARAC"/>
    <property type="match status" value="1"/>
</dbReference>
<keyword evidence="6" id="KW-1185">Reference proteome</keyword>
<dbReference type="Pfam" id="PF12833">
    <property type="entry name" value="HTH_18"/>
    <property type="match status" value="1"/>
</dbReference>
<reference evidence="5" key="1">
    <citation type="submission" date="2021-11" db="EMBL/GenBank/DDBJ databases">
        <title>Description of novel Chryseobacterium species.</title>
        <authorList>
            <person name="Saticioglu I.B."/>
            <person name="Ay H."/>
            <person name="Altun S."/>
            <person name="Duman M."/>
        </authorList>
    </citation>
    <scope>NUCLEOTIDE SEQUENCE</scope>
    <source>
        <strain evidence="5">C-17</strain>
    </source>
</reference>
<evidence type="ECO:0000259" key="4">
    <source>
        <dbReference type="PROSITE" id="PS01124"/>
    </source>
</evidence>
<proteinExistence type="predicted"/>
<evidence type="ECO:0000313" key="6">
    <source>
        <dbReference type="Proteomes" id="UP001108025"/>
    </source>
</evidence>
<evidence type="ECO:0000313" key="5">
    <source>
        <dbReference type="EMBL" id="MCD1118939.1"/>
    </source>
</evidence>
<dbReference type="InterPro" id="IPR020449">
    <property type="entry name" value="Tscrpt_reg_AraC-type_HTH"/>
</dbReference>
<name>A0A9Q3V7J1_9FLAO</name>
<dbReference type="PANTHER" id="PTHR43280:SF32">
    <property type="entry name" value="TRANSCRIPTIONAL REGULATORY PROTEIN"/>
    <property type="match status" value="1"/>
</dbReference>
<dbReference type="InterPro" id="IPR018060">
    <property type="entry name" value="HTH_AraC"/>
</dbReference>
<sequence>MNLNGEQGHVLAISKEIFEEICSTESLHVKPISPFIINQENIKNCRLLITILREEYQGKSRNNFIKAILRALILLLTEKLNLQKSKNIDLQRLEFLTDLINENYTSQKDTDFYAESLNITTHHLNYIVRKLRGSTVKKLVFQRIILEAKRELSYGQKNIKEIAYQLGFTDSSYFSRLFKKQTGISPEIFKTENSVG</sequence>
<dbReference type="PRINTS" id="PR00032">
    <property type="entry name" value="HTHARAC"/>
</dbReference>
<dbReference type="GO" id="GO:0003700">
    <property type="term" value="F:DNA-binding transcription factor activity"/>
    <property type="evidence" value="ECO:0007669"/>
    <property type="project" value="InterPro"/>
</dbReference>
<comment type="caution">
    <text evidence="5">The sequence shown here is derived from an EMBL/GenBank/DDBJ whole genome shotgun (WGS) entry which is preliminary data.</text>
</comment>
<dbReference type="PANTHER" id="PTHR43280">
    <property type="entry name" value="ARAC-FAMILY TRANSCRIPTIONAL REGULATOR"/>
    <property type="match status" value="1"/>
</dbReference>
<protein>
    <submittedName>
        <fullName evidence="5">AraC family transcriptional regulator</fullName>
    </submittedName>
</protein>
<evidence type="ECO:0000256" key="2">
    <source>
        <dbReference type="ARBA" id="ARBA00023125"/>
    </source>
</evidence>
<organism evidence="5 6">
    <name type="scientific">Chryseobacterium turcicum</name>
    <dbReference type="NCBI Taxonomy" id="2898076"/>
    <lineage>
        <taxon>Bacteria</taxon>
        <taxon>Pseudomonadati</taxon>
        <taxon>Bacteroidota</taxon>
        <taxon>Flavobacteriia</taxon>
        <taxon>Flavobacteriales</taxon>
        <taxon>Weeksellaceae</taxon>
        <taxon>Chryseobacterium group</taxon>
        <taxon>Chryseobacterium</taxon>
    </lineage>
</organism>
<keyword evidence="1" id="KW-0805">Transcription regulation</keyword>
<dbReference type="GO" id="GO:0043565">
    <property type="term" value="F:sequence-specific DNA binding"/>
    <property type="evidence" value="ECO:0007669"/>
    <property type="project" value="InterPro"/>
</dbReference>
<feature type="domain" description="HTH araC/xylS-type" evidence="4">
    <location>
        <begin position="94"/>
        <end position="192"/>
    </location>
</feature>
<dbReference type="RefSeq" id="WP_230672226.1">
    <property type="nucleotide sequence ID" value="NZ_JAJNAY010000002.1"/>
</dbReference>
<gene>
    <name evidence="5" type="ORF">LO744_19030</name>
</gene>
<dbReference type="InterPro" id="IPR009057">
    <property type="entry name" value="Homeodomain-like_sf"/>
</dbReference>
<evidence type="ECO:0000256" key="3">
    <source>
        <dbReference type="ARBA" id="ARBA00023163"/>
    </source>
</evidence>
<keyword evidence="2" id="KW-0238">DNA-binding</keyword>
<dbReference type="SUPFAM" id="SSF46689">
    <property type="entry name" value="Homeodomain-like"/>
    <property type="match status" value="1"/>
</dbReference>
<dbReference type="AlphaFoldDB" id="A0A9Q3V7J1"/>
<accession>A0A9Q3V7J1</accession>